<evidence type="ECO:0000256" key="4">
    <source>
        <dbReference type="PROSITE-ProRule" id="PRU00176"/>
    </source>
</evidence>
<dbReference type="Pfam" id="PF00076">
    <property type="entry name" value="RRM_1"/>
    <property type="match status" value="1"/>
</dbReference>
<reference evidence="7" key="1">
    <citation type="submission" date="2021-11" db="EMBL/GenBank/DDBJ databases">
        <authorList>
            <person name="Schell T."/>
        </authorList>
    </citation>
    <scope>NUCLEOTIDE SEQUENCE</scope>
    <source>
        <strain evidence="7">M5</strain>
    </source>
</reference>
<comment type="subcellular location">
    <subcellularLocation>
        <location evidence="1">Nucleus</location>
        <location evidence="1">Nucleoplasm</location>
    </subcellularLocation>
</comment>
<feature type="compositionally biased region" description="Basic and acidic residues" evidence="5">
    <location>
        <begin position="218"/>
        <end position="236"/>
    </location>
</feature>
<dbReference type="SUPFAM" id="SSF54928">
    <property type="entry name" value="RNA-binding domain, RBD"/>
    <property type="match status" value="1"/>
</dbReference>
<evidence type="ECO:0000313" key="8">
    <source>
        <dbReference type="Proteomes" id="UP000789390"/>
    </source>
</evidence>
<gene>
    <name evidence="7" type="ORF">DGAL_LOCUS6724</name>
</gene>
<keyword evidence="8" id="KW-1185">Reference proteome</keyword>
<accession>A0A8J2RGG3</accession>
<dbReference type="SMART" id="SM00360">
    <property type="entry name" value="RRM"/>
    <property type="match status" value="1"/>
</dbReference>
<dbReference type="OrthoDB" id="407442at2759"/>
<keyword evidence="2 4" id="KW-0694">RNA-binding</keyword>
<feature type="compositionally biased region" description="Basic and acidic residues" evidence="5">
    <location>
        <begin position="246"/>
        <end position="291"/>
    </location>
</feature>
<dbReference type="InterPro" id="IPR052285">
    <property type="entry name" value="NEXT_complex_subunit"/>
</dbReference>
<proteinExistence type="predicted"/>
<evidence type="ECO:0000259" key="6">
    <source>
        <dbReference type="PROSITE" id="PS50102"/>
    </source>
</evidence>
<dbReference type="GO" id="GO:0005654">
    <property type="term" value="C:nucleoplasm"/>
    <property type="evidence" value="ECO:0007669"/>
    <property type="project" value="UniProtKB-SubCell"/>
</dbReference>
<organism evidence="7 8">
    <name type="scientific">Daphnia galeata</name>
    <dbReference type="NCBI Taxonomy" id="27404"/>
    <lineage>
        <taxon>Eukaryota</taxon>
        <taxon>Metazoa</taxon>
        <taxon>Ecdysozoa</taxon>
        <taxon>Arthropoda</taxon>
        <taxon>Crustacea</taxon>
        <taxon>Branchiopoda</taxon>
        <taxon>Diplostraca</taxon>
        <taxon>Cladocera</taxon>
        <taxon>Anomopoda</taxon>
        <taxon>Daphniidae</taxon>
        <taxon>Daphnia</taxon>
    </lineage>
</organism>
<comment type="caution">
    <text evidence="7">The sequence shown here is derived from an EMBL/GenBank/DDBJ whole genome shotgun (WGS) entry which is preliminary data.</text>
</comment>
<evidence type="ECO:0000256" key="5">
    <source>
        <dbReference type="SAM" id="MobiDB-lite"/>
    </source>
</evidence>
<evidence type="ECO:0000256" key="3">
    <source>
        <dbReference type="ARBA" id="ARBA00023242"/>
    </source>
</evidence>
<sequence>MDSDLCTIYCGSLSPKVTEEILYELFLQAGPLRCVKIPKTLQGESKLYGFVEYQHECSVNYAIQLFHHTALFGQELQLKRRRQNNPERVPIAPFPGMHRTTSLPIMMNVPMQTPPLFFRPPFMTGFINPPANMLNYRLGMAVPMPTHIHFNDDGLPKTGPIPAILHGQYNHSNLSPHHNTACSSERQLDSSTSSNQEIGYNKRRNNNYNNGTSSRHKFQPEEKKAKYSNSDKHENSQDEGQYRSSKFREGRRFQGGDHRSSRTDLEVNAESRRHRGDDHQRSRSHHDDGHQQSHRSHRDRNQDRHHNKY</sequence>
<feature type="compositionally biased region" description="Polar residues" evidence="5">
    <location>
        <begin position="169"/>
        <end position="198"/>
    </location>
</feature>
<dbReference type="PANTHER" id="PTHR13798:SF11">
    <property type="entry name" value="RNA-BINDING PROTEIN 7-RELATED"/>
    <property type="match status" value="1"/>
</dbReference>
<dbReference type="PANTHER" id="PTHR13798">
    <property type="entry name" value="RNA BINDING MOTIF RBM PROTEIN -RELATED"/>
    <property type="match status" value="1"/>
</dbReference>
<dbReference type="InterPro" id="IPR012677">
    <property type="entry name" value="Nucleotide-bd_a/b_plait_sf"/>
</dbReference>
<dbReference type="Proteomes" id="UP000789390">
    <property type="component" value="Unassembled WGS sequence"/>
</dbReference>
<feature type="region of interest" description="Disordered" evidence="5">
    <location>
        <begin position="159"/>
        <end position="309"/>
    </location>
</feature>
<evidence type="ECO:0000256" key="2">
    <source>
        <dbReference type="ARBA" id="ARBA00022884"/>
    </source>
</evidence>
<feature type="compositionally biased region" description="Basic and acidic residues" evidence="5">
    <location>
        <begin position="299"/>
        <end position="309"/>
    </location>
</feature>
<dbReference type="EMBL" id="CAKKLH010000124">
    <property type="protein sequence ID" value="CAH0104012.1"/>
    <property type="molecule type" value="Genomic_DNA"/>
</dbReference>
<dbReference type="PROSITE" id="PS50102">
    <property type="entry name" value="RRM"/>
    <property type="match status" value="1"/>
</dbReference>
<evidence type="ECO:0000313" key="7">
    <source>
        <dbReference type="EMBL" id="CAH0104012.1"/>
    </source>
</evidence>
<dbReference type="AlphaFoldDB" id="A0A8J2RGG3"/>
<protein>
    <recommendedName>
        <fullName evidence="6">RRM domain-containing protein</fullName>
    </recommendedName>
</protein>
<dbReference type="InterPro" id="IPR035979">
    <property type="entry name" value="RBD_domain_sf"/>
</dbReference>
<dbReference type="Gene3D" id="3.30.70.330">
    <property type="match status" value="1"/>
</dbReference>
<feature type="domain" description="RRM" evidence="6">
    <location>
        <begin position="6"/>
        <end position="83"/>
    </location>
</feature>
<name>A0A8J2RGG3_9CRUS</name>
<dbReference type="CDD" id="cd12336">
    <property type="entry name" value="RRM_RBM7_like"/>
    <property type="match status" value="1"/>
</dbReference>
<dbReference type="InterPro" id="IPR000504">
    <property type="entry name" value="RRM_dom"/>
</dbReference>
<dbReference type="GO" id="GO:0003727">
    <property type="term" value="F:single-stranded RNA binding"/>
    <property type="evidence" value="ECO:0007669"/>
    <property type="project" value="TreeGrafter"/>
</dbReference>
<dbReference type="GO" id="GO:0000381">
    <property type="term" value="P:regulation of alternative mRNA splicing, via spliceosome"/>
    <property type="evidence" value="ECO:0007669"/>
    <property type="project" value="TreeGrafter"/>
</dbReference>
<keyword evidence="3" id="KW-0539">Nucleus</keyword>
<evidence type="ECO:0000256" key="1">
    <source>
        <dbReference type="ARBA" id="ARBA00004642"/>
    </source>
</evidence>